<feature type="compositionally biased region" description="Polar residues" evidence="1">
    <location>
        <begin position="629"/>
        <end position="647"/>
    </location>
</feature>
<dbReference type="Proteomes" id="UP001189429">
    <property type="component" value="Unassembled WGS sequence"/>
</dbReference>
<evidence type="ECO:0000256" key="1">
    <source>
        <dbReference type="SAM" id="MobiDB-lite"/>
    </source>
</evidence>
<sequence>MLYEVLGPDVMLGEQNCSIIAQATNRPQAFSTAAINLHNRPSELEAMKVLSSEIKNAKADGSDTITYESVMQAAGARLGSFTSDPSFCDFFNFILNLGADGGPHIRELIDFVETYVNSATRMLRLPAFGLAGEVSTQFPRVKVAIIMRAYRLPPKKASKQTGAPGWCIRPEYAWKQRTLEPQLRLMEDVLHARHVALRTDIAKHLDNKASAVVQFLTNINIQCASAMAVVVKGANPSTAKARQALLQGCKAACANALPTERAAALMATFQAQEDWNWFDFATLPPEEKTTATSVQEKGGGPAVQPVAIIFNAITGRPENEQATVKKGERPAMWLPLPVTEWLGQAAARDMGKKDAYMGAVLHVLREKHLEVNVVIGGRVVCARIPVATNAVDLQAGEELIMEDTHVKRKKDGELESNAARCRRSVPAPAQTLVPFGSVCAAGDAVASMGQSKSARASPQWEPVQLGERFSVWGGRLTEPRALLETEAISTVAGRVKFAHFSLGLPRVVHALGNALRTGEGAVDAMGALPDLPDPAAADPVAAAKKKQTVLGRVVVCSVCEKCPLEFSDMTDEREVCLTSSKKKEYWIRETDVPWLFGRPRSECDLAGAPLVQNPGDECAAAAAAANGADSQGSLPSGESAGLQTPTKAASPPVPVDQVVSAQGAAHAGYARRWLFPTKECKGAWGGTVTRAGGSRGKVVVCQLATFTRAKWLQVCGGGEPPCAWHRASHLQKKGACRPYLEARVAALMQKLPAA</sequence>
<protein>
    <submittedName>
        <fullName evidence="2">Uncharacterized protein</fullName>
    </submittedName>
</protein>
<name>A0ABN9Y0D8_9DINO</name>
<proteinExistence type="predicted"/>
<dbReference type="EMBL" id="CAUYUJ010021615">
    <property type="protein sequence ID" value="CAK0905879.1"/>
    <property type="molecule type" value="Genomic_DNA"/>
</dbReference>
<accession>A0ABN9Y0D8</accession>
<organism evidence="2 3">
    <name type="scientific">Prorocentrum cordatum</name>
    <dbReference type="NCBI Taxonomy" id="2364126"/>
    <lineage>
        <taxon>Eukaryota</taxon>
        <taxon>Sar</taxon>
        <taxon>Alveolata</taxon>
        <taxon>Dinophyceae</taxon>
        <taxon>Prorocentrales</taxon>
        <taxon>Prorocentraceae</taxon>
        <taxon>Prorocentrum</taxon>
    </lineage>
</organism>
<reference evidence="2" key="1">
    <citation type="submission" date="2023-10" db="EMBL/GenBank/DDBJ databases">
        <authorList>
            <person name="Chen Y."/>
            <person name="Shah S."/>
            <person name="Dougan E. K."/>
            <person name="Thang M."/>
            <person name="Chan C."/>
        </authorList>
    </citation>
    <scope>NUCLEOTIDE SEQUENCE [LARGE SCALE GENOMIC DNA]</scope>
</reference>
<gene>
    <name evidence="2" type="ORF">PCOR1329_LOCUS81434</name>
</gene>
<comment type="caution">
    <text evidence="2">The sequence shown here is derived from an EMBL/GenBank/DDBJ whole genome shotgun (WGS) entry which is preliminary data.</text>
</comment>
<evidence type="ECO:0000313" key="3">
    <source>
        <dbReference type="Proteomes" id="UP001189429"/>
    </source>
</evidence>
<evidence type="ECO:0000313" key="2">
    <source>
        <dbReference type="EMBL" id="CAK0905879.1"/>
    </source>
</evidence>
<keyword evidence="3" id="KW-1185">Reference proteome</keyword>
<feature type="region of interest" description="Disordered" evidence="1">
    <location>
        <begin position="629"/>
        <end position="653"/>
    </location>
</feature>